<feature type="transmembrane region" description="Helical" evidence="1">
    <location>
        <begin position="192"/>
        <end position="209"/>
    </location>
</feature>
<feature type="transmembrane region" description="Helical" evidence="1">
    <location>
        <begin position="62"/>
        <end position="80"/>
    </location>
</feature>
<proteinExistence type="predicted"/>
<reference evidence="2" key="1">
    <citation type="journal article" date="2020" name="Nature">
        <title>Giant virus diversity and host interactions through global metagenomics.</title>
        <authorList>
            <person name="Schulz F."/>
            <person name="Roux S."/>
            <person name="Paez-Espino D."/>
            <person name="Jungbluth S."/>
            <person name="Walsh D.A."/>
            <person name="Denef V.J."/>
            <person name="McMahon K.D."/>
            <person name="Konstantinidis K.T."/>
            <person name="Eloe-Fadrosh E.A."/>
            <person name="Kyrpides N.C."/>
            <person name="Woyke T."/>
        </authorList>
    </citation>
    <scope>NUCLEOTIDE SEQUENCE</scope>
    <source>
        <strain evidence="2">GVMAG-M-3300025695-21</strain>
    </source>
</reference>
<accession>A0A6C0J2X1</accession>
<evidence type="ECO:0000256" key="1">
    <source>
        <dbReference type="SAM" id="Phobius"/>
    </source>
</evidence>
<dbReference type="AlphaFoldDB" id="A0A6C0J2X1"/>
<sequence>MCYDSNASLRSLIYGVLGSALLYSTLPELAIYILFICIMQIFDYIFWINPYKNDINYYSTKLAMISNLLQPIVWALCIVYIGKKKLLSIEKILLIIYIIIIILYSVYHWNNVNYTLVRKESYPGLYWEWTSNDKIGINYWVSLYIIIIGLLAYNHIIFPYNIGIILLLISSFIISYNNYYRASSTGRMWCKNIPYAYFISGLFIFIYSLF</sequence>
<name>A0A6C0J2X1_9ZZZZ</name>
<evidence type="ECO:0000313" key="2">
    <source>
        <dbReference type="EMBL" id="QHT98966.1"/>
    </source>
</evidence>
<dbReference type="EMBL" id="MN740299">
    <property type="protein sequence ID" value="QHT98966.1"/>
    <property type="molecule type" value="Genomic_DNA"/>
</dbReference>
<feature type="transmembrane region" description="Helical" evidence="1">
    <location>
        <begin position="135"/>
        <end position="153"/>
    </location>
</feature>
<protein>
    <submittedName>
        <fullName evidence="2">Uncharacterized protein</fullName>
    </submittedName>
</protein>
<feature type="transmembrane region" description="Helical" evidence="1">
    <location>
        <begin position="92"/>
        <end position="109"/>
    </location>
</feature>
<organism evidence="2">
    <name type="scientific">viral metagenome</name>
    <dbReference type="NCBI Taxonomy" id="1070528"/>
    <lineage>
        <taxon>unclassified sequences</taxon>
        <taxon>metagenomes</taxon>
        <taxon>organismal metagenomes</taxon>
    </lineage>
</organism>
<keyword evidence="1" id="KW-0472">Membrane</keyword>
<feature type="transmembrane region" description="Helical" evidence="1">
    <location>
        <begin position="12"/>
        <end position="42"/>
    </location>
</feature>
<feature type="transmembrane region" description="Helical" evidence="1">
    <location>
        <begin position="160"/>
        <end position="180"/>
    </location>
</feature>
<keyword evidence="1" id="KW-1133">Transmembrane helix</keyword>
<keyword evidence="1" id="KW-0812">Transmembrane</keyword>